<dbReference type="AlphaFoldDB" id="A0A5J4Q4F7"/>
<gene>
    <name evidence="1" type="ORF">EZS28_055266</name>
</gene>
<proteinExistence type="predicted"/>
<evidence type="ECO:0000313" key="1">
    <source>
        <dbReference type="EMBL" id="KAA6316402.1"/>
    </source>
</evidence>
<dbReference type="Proteomes" id="UP000324800">
    <property type="component" value="Unassembled WGS sequence"/>
</dbReference>
<evidence type="ECO:0000313" key="2">
    <source>
        <dbReference type="Proteomes" id="UP000324800"/>
    </source>
</evidence>
<comment type="caution">
    <text evidence="1">The sequence shown here is derived from an EMBL/GenBank/DDBJ whole genome shotgun (WGS) entry which is preliminary data.</text>
</comment>
<dbReference type="EMBL" id="SNRW01047021">
    <property type="protein sequence ID" value="KAA6316402.1"/>
    <property type="molecule type" value="Genomic_DNA"/>
</dbReference>
<name>A0A5J4Q4F7_9EUKA</name>
<accession>A0A5J4Q4F7</accession>
<protein>
    <submittedName>
        <fullName evidence="1">Uncharacterized protein</fullName>
    </submittedName>
</protein>
<organism evidence="1 2">
    <name type="scientific">Streblomastix strix</name>
    <dbReference type="NCBI Taxonomy" id="222440"/>
    <lineage>
        <taxon>Eukaryota</taxon>
        <taxon>Metamonada</taxon>
        <taxon>Preaxostyla</taxon>
        <taxon>Oxymonadida</taxon>
        <taxon>Streblomastigidae</taxon>
        <taxon>Streblomastix</taxon>
    </lineage>
</organism>
<feature type="non-terminal residue" evidence="1">
    <location>
        <position position="41"/>
    </location>
</feature>
<sequence length="41" mass="4721">MEASQRLDTERNLQQHAHQLFASKLDMVLKIESPKPVQTSD</sequence>
<reference evidence="1 2" key="1">
    <citation type="submission" date="2019-03" db="EMBL/GenBank/DDBJ databases">
        <title>Single cell metagenomics reveals metabolic interactions within the superorganism composed of flagellate Streblomastix strix and complex community of Bacteroidetes bacteria on its surface.</title>
        <authorList>
            <person name="Treitli S.C."/>
            <person name="Kolisko M."/>
            <person name="Husnik F."/>
            <person name="Keeling P."/>
            <person name="Hampl V."/>
        </authorList>
    </citation>
    <scope>NUCLEOTIDE SEQUENCE [LARGE SCALE GENOMIC DNA]</scope>
    <source>
        <strain evidence="1">ST1C</strain>
    </source>
</reference>